<keyword evidence="5" id="KW-1185">Reference proteome</keyword>
<proteinExistence type="predicted"/>
<evidence type="ECO:0000313" key="4">
    <source>
        <dbReference type="EMBL" id="GFO38717.1"/>
    </source>
</evidence>
<comment type="caution">
    <text evidence="4">The sequence shown here is derived from an EMBL/GenBank/DDBJ whole genome shotgun (WGS) entry which is preliminary data.</text>
</comment>
<dbReference type="EMBL" id="BLXT01007347">
    <property type="protein sequence ID" value="GFO38717.1"/>
    <property type="molecule type" value="Genomic_DNA"/>
</dbReference>
<evidence type="ECO:0000256" key="1">
    <source>
        <dbReference type="SAM" id="MobiDB-lite"/>
    </source>
</evidence>
<protein>
    <recommendedName>
        <fullName evidence="3">Transposable element P transposase-like GTP-binding insertion domain-containing protein</fullName>
    </recommendedName>
</protein>
<dbReference type="Pfam" id="PF21788">
    <property type="entry name" value="TNP-like_GBD"/>
    <property type="match status" value="1"/>
</dbReference>
<reference evidence="4 5" key="1">
    <citation type="journal article" date="2021" name="Elife">
        <title>Chloroplast acquisition without the gene transfer in kleptoplastic sea slugs, Plakobranchus ocellatus.</title>
        <authorList>
            <person name="Maeda T."/>
            <person name="Takahashi S."/>
            <person name="Yoshida T."/>
            <person name="Shimamura S."/>
            <person name="Takaki Y."/>
            <person name="Nagai Y."/>
            <person name="Toyoda A."/>
            <person name="Suzuki Y."/>
            <person name="Arimoto A."/>
            <person name="Ishii H."/>
            <person name="Satoh N."/>
            <person name="Nishiyama T."/>
            <person name="Hasebe M."/>
            <person name="Maruyama T."/>
            <person name="Minagawa J."/>
            <person name="Obokata J."/>
            <person name="Shigenobu S."/>
        </authorList>
    </citation>
    <scope>NUCLEOTIDE SEQUENCE [LARGE SCALE GENOMIC DNA]</scope>
</reference>
<dbReference type="Proteomes" id="UP000735302">
    <property type="component" value="Unassembled WGS sequence"/>
</dbReference>
<evidence type="ECO:0000313" key="5">
    <source>
        <dbReference type="Proteomes" id="UP000735302"/>
    </source>
</evidence>
<evidence type="ECO:0000259" key="3">
    <source>
        <dbReference type="Pfam" id="PF21788"/>
    </source>
</evidence>
<name>A0AAV4D3F9_9GAST</name>
<feature type="region of interest" description="Disordered" evidence="1">
    <location>
        <begin position="66"/>
        <end position="93"/>
    </location>
</feature>
<organism evidence="4 5">
    <name type="scientific">Plakobranchus ocellatus</name>
    <dbReference type="NCBI Taxonomy" id="259542"/>
    <lineage>
        <taxon>Eukaryota</taxon>
        <taxon>Metazoa</taxon>
        <taxon>Spiralia</taxon>
        <taxon>Lophotrochozoa</taxon>
        <taxon>Mollusca</taxon>
        <taxon>Gastropoda</taxon>
        <taxon>Heterobranchia</taxon>
        <taxon>Euthyneura</taxon>
        <taxon>Panpulmonata</taxon>
        <taxon>Sacoglossa</taxon>
        <taxon>Placobranchoidea</taxon>
        <taxon>Plakobranchidae</taxon>
        <taxon>Plakobranchus</taxon>
    </lineage>
</organism>
<accession>A0AAV4D3F9</accession>
<evidence type="ECO:0000256" key="2">
    <source>
        <dbReference type="SAM" id="SignalP"/>
    </source>
</evidence>
<feature type="domain" description="Transposable element P transposase-like GTP-binding insertion" evidence="3">
    <location>
        <begin position="12"/>
        <end position="71"/>
    </location>
</feature>
<feature type="chain" id="PRO_5043595895" description="Transposable element P transposase-like GTP-binding insertion domain-containing protein" evidence="2">
    <location>
        <begin position="30"/>
        <end position="93"/>
    </location>
</feature>
<dbReference type="InterPro" id="IPR048366">
    <property type="entry name" value="TNP-like_GBD"/>
</dbReference>
<gene>
    <name evidence="4" type="ORF">PoB_006522200</name>
</gene>
<keyword evidence="2" id="KW-0732">Signal</keyword>
<dbReference type="AlphaFoldDB" id="A0AAV4D3F9"/>
<feature type="signal peptide" evidence="2">
    <location>
        <begin position="1"/>
        <end position="29"/>
    </location>
</feature>
<sequence>MSSKHIPMPPFSHLCVCLAAQVLSQSVAAGVTTMVALEALQPGAIEAEKFAEPFDRLFKSFNSSGLKSKGVRGHGSTPISTHTRPPYSKVWTS</sequence>